<dbReference type="Proteomes" id="UP000182347">
    <property type="component" value="Unassembled WGS sequence"/>
</dbReference>
<organism evidence="2 3">
    <name type="scientific">Sediminibacillus halophilus</name>
    <dbReference type="NCBI Taxonomy" id="482461"/>
    <lineage>
        <taxon>Bacteria</taxon>
        <taxon>Bacillati</taxon>
        <taxon>Bacillota</taxon>
        <taxon>Bacilli</taxon>
        <taxon>Bacillales</taxon>
        <taxon>Bacillaceae</taxon>
        <taxon>Sediminibacillus</taxon>
    </lineage>
</organism>
<protein>
    <submittedName>
        <fullName evidence="2">Uncharacterized protein</fullName>
    </submittedName>
</protein>
<accession>A0A1G9MZU4</accession>
<dbReference type="AlphaFoldDB" id="A0A1G9MZU4"/>
<sequence length="73" mass="8902">MSLKTECETNQEVPAVDWNGRCTLYRFFRKRDTSIFRNFLNFYWMAVFHRIISPKAFLLLAIHSKAFLLWRQK</sequence>
<gene>
    <name evidence="2" type="ORF">SAMN05216244_0793</name>
</gene>
<reference evidence="3" key="1">
    <citation type="submission" date="2016-10" db="EMBL/GenBank/DDBJ databases">
        <authorList>
            <person name="Varghese N."/>
            <person name="Submissions S."/>
        </authorList>
    </citation>
    <scope>NUCLEOTIDE SEQUENCE [LARGE SCALE GENOMIC DNA]</scope>
    <source>
        <strain evidence="3">CGMCC 1.6199</strain>
    </source>
</reference>
<evidence type="ECO:0000313" key="3">
    <source>
        <dbReference type="Proteomes" id="UP000182347"/>
    </source>
</evidence>
<dbReference type="STRING" id="482461.SAMN05216244_0793"/>
<name>A0A1G9MZU4_9BACI</name>
<keyword evidence="1" id="KW-1133">Transmembrane helix</keyword>
<feature type="transmembrane region" description="Helical" evidence="1">
    <location>
        <begin position="42"/>
        <end position="62"/>
    </location>
</feature>
<evidence type="ECO:0000256" key="1">
    <source>
        <dbReference type="SAM" id="Phobius"/>
    </source>
</evidence>
<keyword evidence="1" id="KW-0472">Membrane</keyword>
<dbReference type="EMBL" id="FNHF01000001">
    <property type="protein sequence ID" value="SDL79749.1"/>
    <property type="molecule type" value="Genomic_DNA"/>
</dbReference>
<keyword evidence="1" id="KW-0812">Transmembrane</keyword>
<evidence type="ECO:0000313" key="2">
    <source>
        <dbReference type="EMBL" id="SDL79749.1"/>
    </source>
</evidence>
<keyword evidence="3" id="KW-1185">Reference proteome</keyword>
<proteinExistence type="predicted"/>